<keyword evidence="1" id="KW-1133">Transmembrane helix</keyword>
<feature type="transmembrane region" description="Helical" evidence="1">
    <location>
        <begin position="38"/>
        <end position="58"/>
    </location>
</feature>
<evidence type="ECO:0000313" key="3">
    <source>
        <dbReference type="Proteomes" id="UP000196878"/>
    </source>
</evidence>
<organism evidence="2 3">
    <name type="scientific">Haematobacter genomosp. 1</name>
    <dbReference type="NCBI Taxonomy" id="366618"/>
    <lineage>
        <taxon>Bacteria</taxon>
        <taxon>Pseudomonadati</taxon>
        <taxon>Pseudomonadota</taxon>
        <taxon>Alphaproteobacteria</taxon>
        <taxon>Rhodobacterales</taxon>
        <taxon>Paracoccaceae</taxon>
        <taxon>Haematobacter</taxon>
    </lineage>
</organism>
<feature type="transmembrane region" description="Helical" evidence="1">
    <location>
        <begin position="64"/>
        <end position="85"/>
    </location>
</feature>
<gene>
    <name evidence="2" type="ORF">CDV49_08150</name>
</gene>
<accession>A0A212ABV5</accession>
<sequence length="200" mass="22404">MTFDAFYELSLATRVAVGAGFLAYGVAYAGLRQDHSAVDVFLGTLAFSVLATLVFQQPEDWSDWSRAACAIGATLCVALFWRAWLRDFCIWAIGKLGVHREDGVHRSWAALVQTKRKVGQISVHTRDGRTLYLNNRQSYSHAPWEGLYLGGDGSVIMAVEEEELPDGSEEQREDVHHAEWGTRMTYIPASEVVRVNIRLK</sequence>
<dbReference type="Proteomes" id="UP000196878">
    <property type="component" value="Unassembled WGS sequence"/>
</dbReference>
<comment type="caution">
    <text evidence="2">The sequence shown here is derived from an EMBL/GenBank/DDBJ whole genome shotgun (WGS) entry which is preliminary data.</text>
</comment>
<protein>
    <submittedName>
        <fullName evidence="2">Uncharacterized protein</fullName>
    </submittedName>
</protein>
<evidence type="ECO:0000256" key="1">
    <source>
        <dbReference type="SAM" id="Phobius"/>
    </source>
</evidence>
<keyword evidence="1" id="KW-0812">Transmembrane</keyword>
<keyword evidence="1" id="KW-0472">Membrane</keyword>
<dbReference type="OrthoDB" id="8453740at2"/>
<dbReference type="RefSeq" id="WP_088215058.1">
    <property type="nucleotide sequence ID" value="NZ_NIPW01000011.1"/>
</dbReference>
<dbReference type="EMBL" id="NIPW01000011">
    <property type="protein sequence ID" value="OWJ78399.1"/>
    <property type="molecule type" value="Genomic_DNA"/>
</dbReference>
<evidence type="ECO:0000313" key="2">
    <source>
        <dbReference type="EMBL" id="OWJ78399.1"/>
    </source>
</evidence>
<name>A0A212ABV5_9RHOB</name>
<proteinExistence type="predicted"/>
<keyword evidence="3" id="KW-1185">Reference proteome</keyword>
<dbReference type="AlphaFoldDB" id="A0A212ABV5"/>
<reference evidence="2 3" key="1">
    <citation type="submission" date="2016-12" db="EMBL/GenBank/DDBJ databases">
        <title>Comparison of Traditional DNA-DNA Hybridization with In Silico Genomic Analysis.</title>
        <authorList>
            <person name="Nicholson A.C."/>
            <person name="Humrighouse B.W."/>
            <person name="Graziano J."/>
            <person name="Lasker B."/>
            <person name="Whitney A.M."/>
            <person name="Mcquiston J.R."/>
        </authorList>
    </citation>
    <scope>NUCLEOTIDE SEQUENCE [LARGE SCALE GENOMIC DNA]</scope>
    <source>
        <strain evidence="2 3">H2240</strain>
    </source>
</reference>
<feature type="transmembrane region" description="Helical" evidence="1">
    <location>
        <begin position="12"/>
        <end position="31"/>
    </location>
</feature>